<dbReference type="EMBL" id="VMBG01000002">
    <property type="protein sequence ID" value="TSJ76996.1"/>
    <property type="molecule type" value="Genomic_DNA"/>
</dbReference>
<dbReference type="AlphaFoldDB" id="A0A556QK26"/>
<proteinExistence type="predicted"/>
<evidence type="ECO:0000313" key="3">
    <source>
        <dbReference type="Proteomes" id="UP000315648"/>
    </source>
</evidence>
<sequence>MFAMNWDLLHFTTTQYVLIWSMLGFLVLLLCLRPPATLTILRDDKGALRISRHALHRLIETCCEQLGGIASARAQVTRSRGKFNVTIRLKVRPNAKLDAIQGYLAQEVGDIFRENLGIAEMGRVEVKVVGVTPAPATF</sequence>
<organism evidence="2 3">
    <name type="scientific">Rariglobus hedericola</name>
    <dbReference type="NCBI Taxonomy" id="2597822"/>
    <lineage>
        <taxon>Bacteria</taxon>
        <taxon>Pseudomonadati</taxon>
        <taxon>Verrucomicrobiota</taxon>
        <taxon>Opitutia</taxon>
        <taxon>Opitutales</taxon>
        <taxon>Opitutaceae</taxon>
        <taxon>Rariglobus</taxon>
    </lineage>
</organism>
<reference evidence="2 3" key="1">
    <citation type="submission" date="2019-07" db="EMBL/GenBank/DDBJ databases">
        <title>Description of 53C-WASEF.</title>
        <authorList>
            <person name="Pitt A."/>
            <person name="Hahn M.W."/>
        </authorList>
    </citation>
    <scope>NUCLEOTIDE SEQUENCE [LARGE SCALE GENOMIC DNA]</scope>
    <source>
        <strain evidence="2 3">53C-WASEF</strain>
    </source>
</reference>
<comment type="caution">
    <text evidence="2">The sequence shown here is derived from an EMBL/GenBank/DDBJ whole genome shotgun (WGS) entry which is preliminary data.</text>
</comment>
<evidence type="ECO:0000256" key="1">
    <source>
        <dbReference type="SAM" id="Phobius"/>
    </source>
</evidence>
<dbReference type="Proteomes" id="UP000315648">
    <property type="component" value="Unassembled WGS sequence"/>
</dbReference>
<evidence type="ECO:0008006" key="4">
    <source>
        <dbReference type="Google" id="ProtNLM"/>
    </source>
</evidence>
<evidence type="ECO:0000313" key="2">
    <source>
        <dbReference type="EMBL" id="TSJ76996.1"/>
    </source>
</evidence>
<feature type="transmembrane region" description="Helical" evidence="1">
    <location>
        <begin position="14"/>
        <end position="32"/>
    </location>
</feature>
<name>A0A556QK26_9BACT</name>
<accession>A0A556QK26</accession>
<keyword evidence="1" id="KW-0472">Membrane</keyword>
<gene>
    <name evidence="2" type="ORF">FPL22_12845</name>
</gene>
<keyword evidence="3" id="KW-1185">Reference proteome</keyword>
<keyword evidence="1" id="KW-0812">Transmembrane</keyword>
<keyword evidence="1" id="KW-1133">Transmembrane helix</keyword>
<dbReference type="OrthoDB" id="198152at2"/>
<protein>
    <recommendedName>
        <fullName evidence="4">Alkaline shock response membrane anchor protein AmaP</fullName>
    </recommendedName>
</protein>